<dbReference type="Proteomes" id="UP000541444">
    <property type="component" value="Unassembled WGS sequence"/>
</dbReference>
<gene>
    <name evidence="2" type="ORF">GIB67_009437</name>
</gene>
<name>A0A7J7N3S5_9MAGN</name>
<proteinExistence type="predicted"/>
<organism evidence="2 3">
    <name type="scientific">Kingdonia uniflora</name>
    <dbReference type="NCBI Taxonomy" id="39325"/>
    <lineage>
        <taxon>Eukaryota</taxon>
        <taxon>Viridiplantae</taxon>
        <taxon>Streptophyta</taxon>
        <taxon>Embryophyta</taxon>
        <taxon>Tracheophyta</taxon>
        <taxon>Spermatophyta</taxon>
        <taxon>Magnoliopsida</taxon>
        <taxon>Ranunculales</taxon>
        <taxon>Circaeasteraceae</taxon>
        <taxon>Kingdonia</taxon>
    </lineage>
</organism>
<evidence type="ECO:0000313" key="3">
    <source>
        <dbReference type="Proteomes" id="UP000541444"/>
    </source>
</evidence>
<accession>A0A7J7N3S5</accession>
<dbReference type="Pfam" id="PF14432">
    <property type="entry name" value="DYW_deaminase"/>
    <property type="match status" value="1"/>
</dbReference>
<evidence type="ECO:0000259" key="1">
    <source>
        <dbReference type="Pfam" id="PF14432"/>
    </source>
</evidence>
<feature type="domain" description="DYW" evidence="1">
    <location>
        <begin position="5"/>
        <end position="92"/>
    </location>
</feature>
<reference evidence="2 3" key="1">
    <citation type="journal article" date="2020" name="IScience">
        <title>Genome Sequencing of the Endangered Kingdonia uniflora (Circaeasteraceae, Ranunculales) Reveals Potential Mechanisms of Evolutionary Specialization.</title>
        <authorList>
            <person name="Sun Y."/>
            <person name="Deng T."/>
            <person name="Zhang A."/>
            <person name="Moore M.J."/>
            <person name="Landis J.B."/>
            <person name="Lin N."/>
            <person name="Zhang H."/>
            <person name="Zhang X."/>
            <person name="Huang J."/>
            <person name="Zhang X."/>
            <person name="Sun H."/>
            <person name="Wang H."/>
        </authorList>
    </citation>
    <scope>NUCLEOTIDE SEQUENCE [LARGE SCALE GENOMIC DNA]</scope>
    <source>
        <strain evidence="2">TB1705</strain>
        <tissue evidence="2">Leaf</tissue>
    </source>
</reference>
<evidence type="ECO:0000313" key="2">
    <source>
        <dbReference type="EMBL" id="KAF6161558.1"/>
    </source>
</evidence>
<dbReference type="InterPro" id="IPR032867">
    <property type="entry name" value="DYW_dom"/>
</dbReference>
<protein>
    <recommendedName>
        <fullName evidence="1">DYW domain-containing protein</fullName>
    </recommendedName>
</protein>
<comment type="caution">
    <text evidence="2">The sequence shown here is derived from an EMBL/GenBank/DDBJ whole genome shotgun (WGS) entry which is preliminary data.</text>
</comment>
<keyword evidence="3" id="KW-1185">Reference proteome</keyword>
<sequence>MKANGYAPNTSLVVQNVDEQTKEEMLLGHSEKLAIGLGLICTSQGTRITIKNLRVCVDCHSATMFISKIEGRAIVARDLNKFHRFKDGDKCRLHKDSWVGQKVMVGIEGSHVKLKLLTRLFGAGISYLSWSGAGLQLKVKESLLDTVAQEGEELENVMKELSTNMH</sequence>
<dbReference type="AlphaFoldDB" id="A0A7J7N3S5"/>
<dbReference type="EMBL" id="JACGCM010001129">
    <property type="protein sequence ID" value="KAF6161558.1"/>
    <property type="molecule type" value="Genomic_DNA"/>
</dbReference>
<dbReference type="GO" id="GO:0008270">
    <property type="term" value="F:zinc ion binding"/>
    <property type="evidence" value="ECO:0007669"/>
    <property type="project" value="InterPro"/>
</dbReference>
<dbReference type="OrthoDB" id="185373at2759"/>